<proteinExistence type="predicted"/>
<gene>
    <name evidence="2" type="ORF">CAAN4_E06854</name>
</gene>
<name>A0ABP0EH69_9ASCO</name>
<dbReference type="Proteomes" id="UP001497600">
    <property type="component" value="Chromosome E"/>
</dbReference>
<dbReference type="InterPro" id="IPR001138">
    <property type="entry name" value="Zn2Cys6_DnaBD"/>
</dbReference>
<keyword evidence="3" id="KW-1185">Reference proteome</keyword>
<accession>A0ABP0EH69</accession>
<evidence type="ECO:0000259" key="1">
    <source>
        <dbReference type="PROSITE" id="PS50048"/>
    </source>
</evidence>
<dbReference type="PANTHER" id="PTHR47784:SF5">
    <property type="entry name" value="STEROL UPTAKE CONTROL PROTEIN 2"/>
    <property type="match status" value="1"/>
</dbReference>
<sequence length="453" mass="52788">MARKINRCLSCKKLKIKCNEAKPSCEYCADTGRNCEYVTPSVKRVKLNSFVADARFPDWALDVALNVRHSSVVLPHKQRKQLVRYPAPRRSVYCTSRVLKVSNFELRLLHFFEHYCIPLFSMNVHKKVESVWRNEIPKLWNSSTLIRQAVYSFSALNLWPLCDLKQLAATSIVDVDQIGDCKHYTSIIDPDSNPNGGNLYVQTIEYFASCLESSIDNIGYLLRQGKAISTFKSAEILVSGILIFSFLGMHPHRIVPLISFDRSETDLLQICDGLRITYVMNIQILLHSPYNGLFLSDECMEPTVSPKYPIIENLKYRLDELPDDNCNKKVYLQAITLLETCLFRSVTLNYARPLFRWILMQDELTVLARANDRFALKILFTFACLCRICKFHLYPAVNMWQDYIEWYKQDNIGHDEKVWIDMDDMLLYKFVKEQDFDHSDMQIFRSLDPYLIE</sequence>
<protein>
    <recommendedName>
        <fullName evidence="1">Zn(2)-C6 fungal-type domain-containing protein</fullName>
    </recommendedName>
</protein>
<dbReference type="SUPFAM" id="SSF57701">
    <property type="entry name" value="Zn2/Cys6 DNA-binding domain"/>
    <property type="match status" value="1"/>
</dbReference>
<evidence type="ECO:0000313" key="3">
    <source>
        <dbReference type="Proteomes" id="UP001497600"/>
    </source>
</evidence>
<dbReference type="InterPro" id="IPR036864">
    <property type="entry name" value="Zn2-C6_fun-type_DNA-bd_sf"/>
</dbReference>
<dbReference type="PROSITE" id="PS50048">
    <property type="entry name" value="ZN2_CY6_FUNGAL_2"/>
    <property type="match status" value="1"/>
</dbReference>
<organism evidence="2 3">
    <name type="scientific">[Candida] anglica</name>
    <dbReference type="NCBI Taxonomy" id="148631"/>
    <lineage>
        <taxon>Eukaryota</taxon>
        <taxon>Fungi</taxon>
        <taxon>Dikarya</taxon>
        <taxon>Ascomycota</taxon>
        <taxon>Saccharomycotina</taxon>
        <taxon>Pichiomycetes</taxon>
        <taxon>Debaryomycetaceae</taxon>
        <taxon>Kurtzmaniella</taxon>
    </lineage>
</organism>
<dbReference type="SMART" id="SM00066">
    <property type="entry name" value="GAL4"/>
    <property type="match status" value="1"/>
</dbReference>
<dbReference type="Gene3D" id="4.10.240.10">
    <property type="entry name" value="Zn(2)-C6 fungal-type DNA-binding domain"/>
    <property type="match status" value="1"/>
</dbReference>
<dbReference type="CDD" id="cd00067">
    <property type="entry name" value="GAL4"/>
    <property type="match status" value="1"/>
</dbReference>
<feature type="domain" description="Zn(2)-C6 fungal-type" evidence="1">
    <location>
        <begin position="7"/>
        <end position="37"/>
    </location>
</feature>
<dbReference type="InterPro" id="IPR053157">
    <property type="entry name" value="Sterol_Uptake_Regulator"/>
</dbReference>
<dbReference type="PANTHER" id="PTHR47784">
    <property type="entry name" value="STEROL UPTAKE CONTROL PROTEIN 2"/>
    <property type="match status" value="1"/>
</dbReference>
<dbReference type="EMBL" id="OZ004257">
    <property type="protein sequence ID" value="CAK7907746.1"/>
    <property type="molecule type" value="Genomic_DNA"/>
</dbReference>
<dbReference type="Pfam" id="PF00172">
    <property type="entry name" value="Zn_clus"/>
    <property type="match status" value="1"/>
</dbReference>
<reference evidence="2 3" key="1">
    <citation type="submission" date="2024-01" db="EMBL/GenBank/DDBJ databases">
        <authorList>
            <consortium name="Genoscope - CEA"/>
            <person name="William W."/>
        </authorList>
    </citation>
    <scope>NUCLEOTIDE SEQUENCE [LARGE SCALE GENOMIC DNA]</scope>
    <source>
        <strain evidence="2 3">29B2s-10</strain>
    </source>
</reference>
<evidence type="ECO:0000313" key="2">
    <source>
        <dbReference type="EMBL" id="CAK7907746.1"/>
    </source>
</evidence>